<evidence type="ECO:0000256" key="3">
    <source>
        <dbReference type="HAMAP-Rule" id="MF_01440"/>
    </source>
</evidence>
<dbReference type="InterPro" id="IPR038592">
    <property type="entry name" value="CheD-like_sf"/>
</dbReference>
<keyword evidence="5" id="KW-1185">Reference proteome</keyword>
<dbReference type="RefSeq" id="WP_256394277.1">
    <property type="nucleotide sequence ID" value="NZ_JANHDJ010000001.1"/>
</dbReference>
<proteinExistence type="inferred from homology"/>
<dbReference type="Gene3D" id="3.30.1330.200">
    <property type="match status" value="1"/>
</dbReference>
<dbReference type="PANTHER" id="PTHR35147">
    <property type="entry name" value="CHEMORECEPTOR GLUTAMINE DEAMIDASE CHED-RELATED"/>
    <property type="match status" value="1"/>
</dbReference>
<evidence type="ECO:0000313" key="5">
    <source>
        <dbReference type="Proteomes" id="UP001597052"/>
    </source>
</evidence>
<dbReference type="InterPro" id="IPR005659">
    <property type="entry name" value="Chemorcpt_Glu_NH3ase_CheD"/>
</dbReference>
<accession>A0ABD6D3H9</accession>
<dbReference type="HAMAP" id="MF_01440">
    <property type="entry name" value="CheD"/>
    <property type="match status" value="1"/>
</dbReference>
<evidence type="ECO:0000313" key="4">
    <source>
        <dbReference type="EMBL" id="MFD1640571.1"/>
    </source>
</evidence>
<reference evidence="4 5" key="1">
    <citation type="journal article" date="2019" name="Int. J. Syst. Evol. Microbiol.">
        <title>The Global Catalogue of Microorganisms (GCM) 10K type strain sequencing project: providing services to taxonomists for standard genome sequencing and annotation.</title>
        <authorList>
            <consortium name="The Broad Institute Genomics Platform"/>
            <consortium name="The Broad Institute Genome Sequencing Center for Infectious Disease"/>
            <person name="Wu L."/>
            <person name="Ma J."/>
        </authorList>
    </citation>
    <scope>NUCLEOTIDE SEQUENCE [LARGE SCALE GENOMIC DNA]</scope>
    <source>
        <strain evidence="4 5">CGMCC 1.10593</strain>
    </source>
</reference>
<dbReference type="InterPro" id="IPR011324">
    <property type="entry name" value="Cytotoxic_necrot_fac-like_cat"/>
</dbReference>
<gene>
    <name evidence="3" type="primary">cheD</name>
    <name evidence="4" type="ORF">ACFSBW_01605</name>
</gene>
<organism evidence="4 5">
    <name type="scientific">Halohasta litorea</name>
    <dbReference type="NCBI Taxonomy" id="869891"/>
    <lineage>
        <taxon>Archaea</taxon>
        <taxon>Methanobacteriati</taxon>
        <taxon>Methanobacteriota</taxon>
        <taxon>Stenosarchaea group</taxon>
        <taxon>Halobacteria</taxon>
        <taxon>Halobacteriales</taxon>
        <taxon>Haloferacaceae</taxon>
        <taxon>Halohasta</taxon>
    </lineage>
</organism>
<protein>
    <recommendedName>
        <fullName evidence="3">Probable chemoreceptor glutamine deamidase CheD</fullName>
        <ecNumber evidence="3">3.5.1.44</ecNumber>
    </recommendedName>
</protein>
<dbReference type="AlphaFoldDB" id="A0ABD6D3H9"/>
<evidence type="ECO:0000256" key="1">
    <source>
        <dbReference type="ARBA" id="ARBA00022500"/>
    </source>
</evidence>
<dbReference type="EC" id="3.5.1.44" evidence="3"/>
<sequence length="167" mass="17801">MKRLETEDTTVTRRKIGIAEYAVVTDETALVTSGLGSCLGIVLFDSRNTVSGLIHVMLPSVDQARDSNPAKFVDTGLPLLIDEMEAAGADVDRLQAWIVGGSEMLNFESSTESIGSRNIAMAEQLLDDHGIPLVDADIGGGHGRSIRFDPAAEAVTIRTADDSSRTI</sequence>
<name>A0ABD6D3H9_9EURY</name>
<comment type="similarity">
    <text evidence="3">Belongs to the CheD family.</text>
</comment>
<comment type="function">
    <text evidence="3">Probably deamidates glutamine residues to glutamate on methyl-accepting chemotaxis receptors (MCPs), playing an important role in chemotaxis.</text>
</comment>
<comment type="caution">
    <text evidence="4">The sequence shown here is derived from an EMBL/GenBank/DDBJ whole genome shotgun (WGS) entry which is preliminary data.</text>
</comment>
<dbReference type="SUPFAM" id="SSF64438">
    <property type="entry name" value="CNF1/YfiH-like putative cysteine hydrolases"/>
    <property type="match status" value="1"/>
</dbReference>
<dbReference type="Pfam" id="PF03975">
    <property type="entry name" value="CheD"/>
    <property type="match status" value="1"/>
</dbReference>
<comment type="catalytic activity">
    <reaction evidence="3">
        <text>L-glutaminyl-[protein] + H2O = L-glutamyl-[protein] + NH4(+)</text>
        <dbReference type="Rhea" id="RHEA:16441"/>
        <dbReference type="Rhea" id="RHEA-COMP:10207"/>
        <dbReference type="Rhea" id="RHEA-COMP:10208"/>
        <dbReference type="ChEBI" id="CHEBI:15377"/>
        <dbReference type="ChEBI" id="CHEBI:28938"/>
        <dbReference type="ChEBI" id="CHEBI:29973"/>
        <dbReference type="ChEBI" id="CHEBI:30011"/>
        <dbReference type="EC" id="3.5.1.44"/>
    </reaction>
</comment>
<evidence type="ECO:0000256" key="2">
    <source>
        <dbReference type="ARBA" id="ARBA00022801"/>
    </source>
</evidence>
<dbReference type="PANTHER" id="PTHR35147:SF1">
    <property type="entry name" value="CHEMORECEPTOR GLUTAMINE DEAMIDASE CHED-RELATED"/>
    <property type="match status" value="1"/>
</dbReference>
<keyword evidence="1 3" id="KW-0145">Chemotaxis</keyword>
<dbReference type="GO" id="GO:0006935">
    <property type="term" value="P:chemotaxis"/>
    <property type="evidence" value="ECO:0007669"/>
    <property type="project" value="UniProtKB-UniRule"/>
</dbReference>
<keyword evidence="2 3" id="KW-0378">Hydrolase</keyword>
<dbReference type="CDD" id="cd16352">
    <property type="entry name" value="CheD"/>
    <property type="match status" value="1"/>
</dbReference>
<dbReference type="EMBL" id="JBHUDM010000001">
    <property type="protein sequence ID" value="MFD1640571.1"/>
    <property type="molecule type" value="Genomic_DNA"/>
</dbReference>
<dbReference type="Proteomes" id="UP001597052">
    <property type="component" value="Unassembled WGS sequence"/>
</dbReference>
<dbReference type="GO" id="GO:0050568">
    <property type="term" value="F:protein-glutamine glutaminase activity"/>
    <property type="evidence" value="ECO:0007669"/>
    <property type="project" value="UniProtKB-UniRule"/>
</dbReference>